<dbReference type="AlphaFoldDB" id="A0A4V3FI82"/>
<keyword evidence="1" id="KW-1133">Transmembrane helix</keyword>
<protein>
    <submittedName>
        <fullName evidence="2">Uncharacterized protein</fullName>
    </submittedName>
</protein>
<name>A0A4V3FI82_9BACT</name>
<reference evidence="2 3" key="1">
    <citation type="submission" date="2019-03" db="EMBL/GenBank/DDBJ databases">
        <title>Genomic Encyclopedia of Archaeal and Bacterial Type Strains, Phase II (KMG-II): from individual species to whole genera.</title>
        <authorList>
            <person name="Goeker M."/>
        </authorList>
    </citation>
    <scope>NUCLEOTIDE SEQUENCE [LARGE SCALE GENOMIC DNA]</scope>
    <source>
        <strain evidence="2 3">ATCC 25309</strain>
    </source>
</reference>
<feature type="transmembrane region" description="Helical" evidence="1">
    <location>
        <begin position="172"/>
        <end position="193"/>
    </location>
</feature>
<keyword evidence="1" id="KW-0472">Membrane</keyword>
<keyword evidence="3" id="KW-1185">Reference proteome</keyword>
<comment type="caution">
    <text evidence="2">The sequence shown here is derived from an EMBL/GenBank/DDBJ whole genome shotgun (WGS) entry which is preliminary data.</text>
</comment>
<organism evidence="2 3">
    <name type="scientific">Prosthecobacter fusiformis</name>
    <dbReference type="NCBI Taxonomy" id="48464"/>
    <lineage>
        <taxon>Bacteria</taxon>
        <taxon>Pseudomonadati</taxon>
        <taxon>Verrucomicrobiota</taxon>
        <taxon>Verrucomicrobiia</taxon>
        <taxon>Verrucomicrobiales</taxon>
        <taxon>Verrucomicrobiaceae</taxon>
        <taxon>Prosthecobacter</taxon>
    </lineage>
</organism>
<feature type="transmembrane region" description="Helical" evidence="1">
    <location>
        <begin position="56"/>
        <end position="76"/>
    </location>
</feature>
<evidence type="ECO:0000256" key="1">
    <source>
        <dbReference type="SAM" id="Phobius"/>
    </source>
</evidence>
<feature type="transmembrane region" description="Helical" evidence="1">
    <location>
        <begin position="110"/>
        <end position="130"/>
    </location>
</feature>
<gene>
    <name evidence="2" type="ORF">EI77_00721</name>
</gene>
<dbReference type="Proteomes" id="UP000295662">
    <property type="component" value="Unassembled WGS sequence"/>
</dbReference>
<sequence length="196" mass="22078">MLTDLHNYLYHLEPSGGIPLKPTGIVLGLALLATHLWAWKNADTAKAFLKGFPRNYFWGVVLLSIGFAWGMMCLFNMDMGEFFFLRKWFLMLVPIGFVLVLMYVKEFLAVRALGSLMLLAAGPVLAAAFLQPQVTRLLLPILAYAWIIVGMFFVGMPFLMRDWITWLLAKPVRWSVAVWGGIGYGALLLLLAITTY</sequence>
<evidence type="ECO:0000313" key="3">
    <source>
        <dbReference type="Proteomes" id="UP000295662"/>
    </source>
</evidence>
<keyword evidence="1" id="KW-0812">Transmembrane</keyword>
<proteinExistence type="predicted"/>
<feature type="transmembrane region" description="Helical" evidence="1">
    <location>
        <begin position="137"/>
        <end position="160"/>
    </location>
</feature>
<dbReference type="EMBL" id="SOCA01000001">
    <property type="protein sequence ID" value="TDU81413.1"/>
    <property type="molecule type" value="Genomic_DNA"/>
</dbReference>
<feature type="transmembrane region" description="Helical" evidence="1">
    <location>
        <begin position="88"/>
        <end position="104"/>
    </location>
</feature>
<dbReference type="OrthoDB" id="199303at2"/>
<accession>A0A4V3FI82</accession>
<evidence type="ECO:0000313" key="2">
    <source>
        <dbReference type="EMBL" id="TDU81413.1"/>
    </source>
</evidence>
<dbReference type="RefSeq" id="WP_133793368.1">
    <property type="nucleotide sequence ID" value="NZ_SOCA01000001.1"/>
</dbReference>